<reference evidence="1" key="1">
    <citation type="submission" date="2022-07" db="EMBL/GenBank/DDBJ databases">
        <title>Phylogenomic reconstructions and comparative analyses of Kickxellomycotina fungi.</title>
        <authorList>
            <person name="Reynolds N.K."/>
            <person name="Stajich J.E."/>
            <person name="Barry K."/>
            <person name="Grigoriev I.V."/>
            <person name="Crous P."/>
            <person name="Smith M.E."/>
        </authorList>
    </citation>
    <scope>NUCLEOTIDE SEQUENCE</scope>
    <source>
        <strain evidence="1">RSA 1196</strain>
    </source>
</reference>
<dbReference type="EMBL" id="JANBPY010000004">
    <property type="protein sequence ID" value="KAJ1970167.1"/>
    <property type="molecule type" value="Genomic_DNA"/>
</dbReference>
<dbReference type="GO" id="GO:0005634">
    <property type="term" value="C:nucleus"/>
    <property type="evidence" value="ECO:0007669"/>
    <property type="project" value="TreeGrafter"/>
</dbReference>
<name>A0A9W8E6D9_9FUNG</name>
<evidence type="ECO:0008006" key="3">
    <source>
        <dbReference type="Google" id="ProtNLM"/>
    </source>
</evidence>
<dbReference type="OrthoDB" id="5591297at2759"/>
<dbReference type="GO" id="GO:0016887">
    <property type="term" value="F:ATP hydrolysis activity"/>
    <property type="evidence" value="ECO:0007669"/>
    <property type="project" value="TreeGrafter"/>
</dbReference>
<proteinExistence type="predicted"/>
<dbReference type="GO" id="GO:0005737">
    <property type="term" value="C:cytoplasm"/>
    <property type="evidence" value="ECO:0007669"/>
    <property type="project" value="TreeGrafter"/>
</dbReference>
<gene>
    <name evidence="1" type="ORF">IWQ62_000136</name>
</gene>
<organism evidence="1 2">
    <name type="scientific">Dispira parvispora</name>
    <dbReference type="NCBI Taxonomy" id="1520584"/>
    <lineage>
        <taxon>Eukaryota</taxon>
        <taxon>Fungi</taxon>
        <taxon>Fungi incertae sedis</taxon>
        <taxon>Zoopagomycota</taxon>
        <taxon>Kickxellomycotina</taxon>
        <taxon>Dimargaritomycetes</taxon>
        <taxon>Dimargaritales</taxon>
        <taxon>Dimargaritaceae</taxon>
        <taxon>Dispira</taxon>
    </lineage>
</organism>
<protein>
    <recommendedName>
        <fullName evidence="3">Nucleotidylyl transferase</fullName>
    </recommendedName>
</protein>
<comment type="caution">
    <text evidence="1">The sequence shown here is derived from an EMBL/GenBank/DDBJ whole genome shotgun (WGS) entry which is preliminary data.</text>
</comment>
<dbReference type="SUPFAM" id="SSF52374">
    <property type="entry name" value="Nucleotidylyl transferase"/>
    <property type="match status" value="1"/>
</dbReference>
<evidence type="ECO:0000313" key="2">
    <source>
        <dbReference type="Proteomes" id="UP001150925"/>
    </source>
</evidence>
<dbReference type="InterPro" id="IPR014729">
    <property type="entry name" value="Rossmann-like_a/b/a_fold"/>
</dbReference>
<dbReference type="PANTHER" id="PTHR31285">
    <property type="entry name" value="NICOTINAMIDE MONONUCLEOTIDE ADENYLYLTRANSFERASE"/>
    <property type="match status" value="1"/>
</dbReference>
<dbReference type="GO" id="GO:0000309">
    <property type="term" value="F:nicotinamide-nucleotide adenylyltransferase activity"/>
    <property type="evidence" value="ECO:0007669"/>
    <property type="project" value="TreeGrafter"/>
</dbReference>
<accession>A0A9W8E6D9</accession>
<dbReference type="PANTHER" id="PTHR31285:SF0">
    <property type="entry name" value="NICOTINAMIDE MONONUCLEOTIDE ADENYLYLTRANSFERASE"/>
    <property type="match status" value="1"/>
</dbReference>
<dbReference type="AlphaFoldDB" id="A0A9W8E6D9"/>
<sequence length="342" mass="38482">MSLRPAFRQALERVLKAQREGISLFDLPCPTLRPSVSNDQPLRLAVLDSSFNPPTLAHGYLLWQGLTTVFGATNTATTLGDWWHLQRTDLTQPSTEPVVTFHDSEKPFRIDQGLLLLSSINADKNLTGASLLQRLEMMNHLAGDITSNRLMTCLGSDHQVEGHSWKDKAVNVGITNCAKFVDKLGAIQNYNSADRSLQVYFIMGVDTLVRFFNPQYYYSTTSTKSTGFVPGPFQPSSPEEVAFRREMDRFFKQSGGRLLLAFRDGMLTKEQLATYISGNPRTHPYLQYVYLLPDPTEPDLRSKLANISSTKVRCHFAHANGENDMVSPGVQQYMLEHRLYQG</sequence>
<dbReference type="Proteomes" id="UP001150925">
    <property type="component" value="Unassembled WGS sequence"/>
</dbReference>
<dbReference type="Gene3D" id="3.40.50.620">
    <property type="entry name" value="HUPs"/>
    <property type="match status" value="1"/>
</dbReference>
<keyword evidence="2" id="KW-1185">Reference proteome</keyword>
<evidence type="ECO:0000313" key="1">
    <source>
        <dbReference type="EMBL" id="KAJ1970167.1"/>
    </source>
</evidence>